<gene>
    <name evidence="1" type="ORF">P9847_10335</name>
</gene>
<comment type="caution">
    <text evidence="1">The sequence shown here is derived from an EMBL/GenBank/DDBJ whole genome shotgun (WGS) entry which is preliminary data.</text>
</comment>
<evidence type="ECO:0000313" key="2">
    <source>
        <dbReference type="Proteomes" id="UP001343257"/>
    </source>
</evidence>
<organism evidence="1 2">
    <name type="scientific">Paenibacillus chibensis</name>
    <dbReference type="NCBI Taxonomy" id="59846"/>
    <lineage>
        <taxon>Bacteria</taxon>
        <taxon>Bacillati</taxon>
        <taxon>Bacillota</taxon>
        <taxon>Bacilli</taxon>
        <taxon>Bacillales</taxon>
        <taxon>Paenibacillaceae</taxon>
        <taxon>Paenibacillus</taxon>
    </lineage>
</organism>
<proteinExistence type="predicted"/>
<protein>
    <submittedName>
        <fullName evidence="1">Uncharacterized protein</fullName>
    </submittedName>
</protein>
<dbReference type="Proteomes" id="UP001343257">
    <property type="component" value="Unassembled WGS sequence"/>
</dbReference>
<evidence type="ECO:0000313" key="1">
    <source>
        <dbReference type="EMBL" id="MED5017701.1"/>
    </source>
</evidence>
<keyword evidence="2" id="KW-1185">Reference proteome</keyword>
<reference evidence="1 2" key="1">
    <citation type="submission" date="2023-03" db="EMBL/GenBank/DDBJ databases">
        <title>Bacillus Genome Sequencing.</title>
        <authorList>
            <person name="Dunlap C."/>
        </authorList>
    </citation>
    <scope>NUCLEOTIDE SEQUENCE [LARGE SCALE GENOMIC DNA]</scope>
    <source>
        <strain evidence="1 2">NRS-52</strain>
    </source>
</reference>
<name>A0ABU6PS37_9BACL</name>
<dbReference type="RefSeq" id="WP_328277527.1">
    <property type="nucleotide sequence ID" value="NZ_JARTLD010000025.1"/>
</dbReference>
<dbReference type="EMBL" id="JARTLD010000025">
    <property type="protein sequence ID" value="MED5017701.1"/>
    <property type="molecule type" value="Genomic_DNA"/>
</dbReference>
<accession>A0ABU6PS37</accession>
<sequence length="44" mass="4960">MNYEPAQLDEEALSKLREFEQLMSSAAGEPVVLIAYTDQEDISQ</sequence>